<keyword evidence="2" id="KW-1185">Reference proteome</keyword>
<reference evidence="1" key="1">
    <citation type="submission" date="2023-07" db="EMBL/GenBank/DDBJ databases">
        <title>A chromosome-level genome assembly of Lolium multiflorum.</title>
        <authorList>
            <person name="Chen Y."/>
            <person name="Copetti D."/>
            <person name="Kolliker R."/>
            <person name="Studer B."/>
        </authorList>
    </citation>
    <scope>NUCLEOTIDE SEQUENCE</scope>
    <source>
        <strain evidence="1">02402/16</strain>
        <tissue evidence="1">Leaf</tissue>
    </source>
</reference>
<protein>
    <submittedName>
        <fullName evidence="1">Uncharacterized protein</fullName>
    </submittedName>
</protein>
<dbReference type="EMBL" id="JAUUTY010000003">
    <property type="protein sequence ID" value="KAK1664660.1"/>
    <property type="molecule type" value="Genomic_DNA"/>
</dbReference>
<proteinExistence type="predicted"/>
<gene>
    <name evidence="1" type="ORF">QYE76_052819</name>
</gene>
<evidence type="ECO:0000313" key="2">
    <source>
        <dbReference type="Proteomes" id="UP001231189"/>
    </source>
</evidence>
<sequence>MTLYELCKLPEKRRHTVRTGTAPTLSELAVALSAHVVKVLGLLAKNRKGRHDLSRISDIVPVLCSVAIGQEREDDEDIITSDLKAYFGEKDETTSRIEDQSDDPKTMTNMEMHVRPFIGDHDQLMAIVHDFCLPRWVLAATLLCLMVMDCLIAPLPAIEA</sequence>
<dbReference type="AlphaFoldDB" id="A0AAD8WLY1"/>
<organism evidence="1 2">
    <name type="scientific">Lolium multiflorum</name>
    <name type="common">Italian ryegrass</name>
    <name type="synonym">Lolium perenne subsp. multiflorum</name>
    <dbReference type="NCBI Taxonomy" id="4521"/>
    <lineage>
        <taxon>Eukaryota</taxon>
        <taxon>Viridiplantae</taxon>
        <taxon>Streptophyta</taxon>
        <taxon>Embryophyta</taxon>
        <taxon>Tracheophyta</taxon>
        <taxon>Spermatophyta</taxon>
        <taxon>Magnoliopsida</taxon>
        <taxon>Liliopsida</taxon>
        <taxon>Poales</taxon>
        <taxon>Poaceae</taxon>
        <taxon>BOP clade</taxon>
        <taxon>Pooideae</taxon>
        <taxon>Poodae</taxon>
        <taxon>Poeae</taxon>
        <taxon>Poeae Chloroplast Group 2 (Poeae type)</taxon>
        <taxon>Loliodinae</taxon>
        <taxon>Loliinae</taxon>
        <taxon>Lolium</taxon>
    </lineage>
</organism>
<accession>A0AAD8WLY1</accession>
<comment type="caution">
    <text evidence="1">The sequence shown here is derived from an EMBL/GenBank/DDBJ whole genome shotgun (WGS) entry which is preliminary data.</text>
</comment>
<evidence type="ECO:0000313" key="1">
    <source>
        <dbReference type="EMBL" id="KAK1664660.1"/>
    </source>
</evidence>
<name>A0AAD8WLY1_LOLMU</name>
<dbReference type="Proteomes" id="UP001231189">
    <property type="component" value="Unassembled WGS sequence"/>
</dbReference>